<evidence type="ECO:0008006" key="3">
    <source>
        <dbReference type="Google" id="ProtNLM"/>
    </source>
</evidence>
<evidence type="ECO:0000313" key="2">
    <source>
        <dbReference type="Proteomes" id="UP001139158"/>
    </source>
</evidence>
<proteinExistence type="predicted"/>
<organism evidence="1 2">
    <name type="scientific">Arthrobacter caoxuetaonis</name>
    <dbReference type="NCBI Taxonomy" id="2886935"/>
    <lineage>
        <taxon>Bacteria</taxon>
        <taxon>Bacillati</taxon>
        <taxon>Actinomycetota</taxon>
        <taxon>Actinomycetes</taxon>
        <taxon>Micrococcales</taxon>
        <taxon>Micrococcaceae</taxon>
        <taxon>Arthrobacter</taxon>
    </lineage>
</organism>
<dbReference type="EMBL" id="JAJFZV010000020">
    <property type="protein sequence ID" value="MCC3299695.1"/>
    <property type="molecule type" value="Genomic_DNA"/>
</dbReference>
<dbReference type="Proteomes" id="UP001139158">
    <property type="component" value="Unassembled WGS sequence"/>
</dbReference>
<name>A0A9X1SDI7_9MICC</name>
<gene>
    <name evidence="1" type="ORF">LJ757_18020</name>
</gene>
<sequence length="302" mass="31957">MTETLASTVAGIIMAGTTARFTGEPAPAGDPAHWDVLRVERLREMVSASAARRVMFTDGEGLCVTSAALAADGIWELAPAITTYHRWAASSGSLDRELTEGEATLIPGMGGTLRERWNAPLDTPGDIAGLPAPAKAGCGVVPVTSDGYLVLGVRRRTFVASGNSGEYRDNVHVVAEGMLPEDRGADGAIDASAAAARGLVEELDVHEAQIIPTGFFLDTQRWQPVFSFLAYLPLSYNQVWDSAAGAHDSWESDRLLALPFQDGPELRALVEGTHPEMKLASNHAQAYLACAMDFAFGSGTAA</sequence>
<dbReference type="RefSeq" id="WP_227897681.1">
    <property type="nucleotide sequence ID" value="NZ_CP099467.1"/>
</dbReference>
<protein>
    <recommendedName>
        <fullName evidence="3">Nudix hydrolase domain-containing protein</fullName>
    </recommendedName>
</protein>
<dbReference type="AlphaFoldDB" id="A0A9X1SDI7"/>
<evidence type="ECO:0000313" key="1">
    <source>
        <dbReference type="EMBL" id="MCC3299695.1"/>
    </source>
</evidence>
<accession>A0A9X1SDI7</accession>
<reference evidence="1" key="1">
    <citation type="submission" date="2021-10" db="EMBL/GenBank/DDBJ databases">
        <title>Novel species in genus Arthrobacter.</title>
        <authorList>
            <person name="Liu Y."/>
        </authorList>
    </citation>
    <scope>NUCLEOTIDE SEQUENCE</scope>
    <source>
        <strain evidence="1">Zg-Y453</strain>
    </source>
</reference>
<comment type="caution">
    <text evidence="1">The sequence shown here is derived from an EMBL/GenBank/DDBJ whole genome shotgun (WGS) entry which is preliminary data.</text>
</comment>
<keyword evidence="2" id="KW-1185">Reference proteome</keyword>